<evidence type="ECO:0000256" key="1">
    <source>
        <dbReference type="SAM" id="MobiDB-lite"/>
    </source>
</evidence>
<evidence type="ECO:0000313" key="2">
    <source>
        <dbReference type="EMBL" id="ETE57369.1"/>
    </source>
</evidence>
<feature type="region of interest" description="Disordered" evidence="1">
    <location>
        <begin position="37"/>
        <end position="61"/>
    </location>
</feature>
<dbReference type="EMBL" id="AZIM01008669">
    <property type="protein sequence ID" value="ETE57369.1"/>
    <property type="molecule type" value="Genomic_DNA"/>
</dbReference>
<organism evidence="2 3">
    <name type="scientific">Ophiophagus hannah</name>
    <name type="common">King cobra</name>
    <name type="synonym">Naja hannah</name>
    <dbReference type="NCBI Taxonomy" id="8665"/>
    <lineage>
        <taxon>Eukaryota</taxon>
        <taxon>Metazoa</taxon>
        <taxon>Chordata</taxon>
        <taxon>Craniata</taxon>
        <taxon>Vertebrata</taxon>
        <taxon>Euteleostomi</taxon>
        <taxon>Lepidosauria</taxon>
        <taxon>Squamata</taxon>
        <taxon>Bifurcata</taxon>
        <taxon>Unidentata</taxon>
        <taxon>Episquamata</taxon>
        <taxon>Toxicofera</taxon>
        <taxon>Serpentes</taxon>
        <taxon>Colubroidea</taxon>
        <taxon>Elapidae</taxon>
        <taxon>Elapinae</taxon>
        <taxon>Ophiophagus</taxon>
    </lineage>
</organism>
<feature type="compositionally biased region" description="Basic and acidic residues" evidence="1">
    <location>
        <begin position="1"/>
        <end position="12"/>
    </location>
</feature>
<dbReference type="AlphaFoldDB" id="V8N505"/>
<sequence>MGTKLEEQKDFAGKSLTTEQTDSLEKLHRNAGAKLDFPHFPPLSPDCPTGEAPGSEKTLPTWTDPSAFHWMLMAPQIFSS</sequence>
<name>V8N505_OPHHA</name>
<accession>V8N505</accession>
<feature type="region of interest" description="Disordered" evidence="1">
    <location>
        <begin position="1"/>
        <end position="22"/>
    </location>
</feature>
<protein>
    <submittedName>
        <fullName evidence="2">Uncharacterized protein</fullName>
    </submittedName>
</protein>
<proteinExistence type="predicted"/>
<keyword evidence="3" id="KW-1185">Reference proteome</keyword>
<evidence type="ECO:0000313" key="3">
    <source>
        <dbReference type="Proteomes" id="UP000018936"/>
    </source>
</evidence>
<reference evidence="2 3" key="1">
    <citation type="journal article" date="2013" name="Proc. Natl. Acad. Sci. U.S.A.">
        <title>The king cobra genome reveals dynamic gene evolution and adaptation in the snake venom system.</title>
        <authorList>
            <person name="Vonk F.J."/>
            <person name="Casewell N.R."/>
            <person name="Henkel C.V."/>
            <person name="Heimberg A.M."/>
            <person name="Jansen H.J."/>
            <person name="McCleary R.J."/>
            <person name="Kerkkamp H.M."/>
            <person name="Vos R.A."/>
            <person name="Guerreiro I."/>
            <person name="Calvete J.J."/>
            <person name="Wuster W."/>
            <person name="Woods A.E."/>
            <person name="Logan J.M."/>
            <person name="Harrison R.A."/>
            <person name="Castoe T.A."/>
            <person name="de Koning A.P."/>
            <person name="Pollock D.D."/>
            <person name="Yandell M."/>
            <person name="Calderon D."/>
            <person name="Renjifo C."/>
            <person name="Currier R.B."/>
            <person name="Salgado D."/>
            <person name="Pla D."/>
            <person name="Sanz L."/>
            <person name="Hyder A.S."/>
            <person name="Ribeiro J.M."/>
            <person name="Arntzen J.W."/>
            <person name="van den Thillart G.E."/>
            <person name="Boetzer M."/>
            <person name="Pirovano W."/>
            <person name="Dirks R.P."/>
            <person name="Spaink H.P."/>
            <person name="Duboule D."/>
            <person name="McGlinn E."/>
            <person name="Kini R.M."/>
            <person name="Richardson M.K."/>
        </authorList>
    </citation>
    <scope>NUCLEOTIDE SEQUENCE</scope>
    <source>
        <tissue evidence="2">Blood</tissue>
    </source>
</reference>
<dbReference type="Proteomes" id="UP000018936">
    <property type="component" value="Unassembled WGS sequence"/>
</dbReference>
<comment type="caution">
    <text evidence="2">The sequence shown here is derived from an EMBL/GenBank/DDBJ whole genome shotgun (WGS) entry which is preliminary data.</text>
</comment>
<gene>
    <name evidence="2" type="ORF">L345_16915</name>
</gene>